<feature type="transmembrane region" description="Helical" evidence="2">
    <location>
        <begin position="82"/>
        <end position="108"/>
    </location>
</feature>
<keyword evidence="2" id="KW-0812">Transmembrane</keyword>
<evidence type="ECO:0000313" key="5">
    <source>
        <dbReference type="Proteomes" id="UP001178507"/>
    </source>
</evidence>
<evidence type="ECO:0000313" key="4">
    <source>
        <dbReference type="EMBL" id="CAJ1378497.1"/>
    </source>
</evidence>
<dbReference type="PANTHER" id="PTHR23252">
    <property type="entry name" value="INTIMAL THICKNESS RECEPTOR-RELATED"/>
    <property type="match status" value="1"/>
</dbReference>
<dbReference type="EMBL" id="CAUJNA010000547">
    <property type="protein sequence ID" value="CAJ1378497.1"/>
    <property type="molecule type" value="Genomic_DNA"/>
</dbReference>
<name>A0AA36MTK3_9DINO</name>
<feature type="domain" description="GPR180/TMEM145 transmembrane" evidence="3">
    <location>
        <begin position="10"/>
        <end position="123"/>
    </location>
</feature>
<feature type="transmembrane region" description="Helical" evidence="2">
    <location>
        <begin position="114"/>
        <end position="131"/>
    </location>
</feature>
<accession>A0AA36MTK3</accession>
<feature type="region of interest" description="Disordered" evidence="1">
    <location>
        <begin position="148"/>
        <end position="175"/>
    </location>
</feature>
<feature type="non-terminal residue" evidence="4">
    <location>
        <position position="175"/>
    </location>
</feature>
<organism evidence="4 5">
    <name type="scientific">Effrenium voratum</name>
    <dbReference type="NCBI Taxonomy" id="2562239"/>
    <lineage>
        <taxon>Eukaryota</taxon>
        <taxon>Sar</taxon>
        <taxon>Alveolata</taxon>
        <taxon>Dinophyceae</taxon>
        <taxon>Suessiales</taxon>
        <taxon>Symbiodiniaceae</taxon>
        <taxon>Effrenium</taxon>
    </lineage>
</organism>
<keyword evidence="2" id="KW-0472">Membrane</keyword>
<comment type="caution">
    <text evidence="4">The sequence shown here is derived from an EMBL/GenBank/DDBJ whole genome shotgun (WGS) entry which is preliminary data.</text>
</comment>
<dbReference type="InterPro" id="IPR019336">
    <property type="entry name" value="GPR180/TMEM145_TM"/>
</dbReference>
<dbReference type="GO" id="GO:0019236">
    <property type="term" value="P:response to pheromone"/>
    <property type="evidence" value="ECO:0007669"/>
    <property type="project" value="InterPro"/>
</dbReference>
<dbReference type="AlphaFoldDB" id="A0AA36MTK3"/>
<dbReference type="InterPro" id="IPR047831">
    <property type="entry name" value="GPR180/TMEM145"/>
</dbReference>
<sequence length="175" mass="19322">YGYTLIPVDVEPATVLIVFSLGALVHVVLVLLVKGEDAADKFHDYDGLAGKMLLALRLALFAGFMWALTSTMQGAPFRIRRFLATFGIIGTLYFVGPPLLVLVVSIFAPYWRPPILNSCLILLQIGTAWWLHSLFLSRGEYFEVSDLNSSSLPGGTPRGTPRGSPRDSPRDRKRD</sequence>
<reference evidence="4" key="1">
    <citation type="submission" date="2023-08" db="EMBL/GenBank/DDBJ databases">
        <authorList>
            <person name="Chen Y."/>
            <person name="Shah S."/>
            <person name="Dougan E. K."/>
            <person name="Thang M."/>
            <person name="Chan C."/>
        </authorList>
    </citation>
    <scope>NUCLEOTIDE SEQUENCE</scope>
</reference>
<dbReference type="PANTHER" id="PTHR23252:SF24">
    <property type="entry name" value="TRANSMEMBRANE PROTEIN 145"/>
    <property type="match status" value="1"/>
</dbReference>
<feature type="compositionally biased region" description="Basic and acidic residues" evidence="1">
    <location>
        <begin position="164"/>
        <end position="175"/>
    </location>
</feature>
<proteinExistence type="predicted"/>
<evidence type="ECO:0000256" key="1">
    <source>
        <dbReference type="SAM" id="MobiDB-lite"/>
    </source>
</evidence>
<dbReference type="Pfam" id="PF10192">
    <property type="entry name" value="GPR180-TMEM145_TM"/>
    <property type="match status" value="1"/>
</dbReference>
<feature type="transmembrane region" description="Helical" evidence="2">
    <location>
        <begin position="12"/>
        <end position="32"/>
    </location>
</feature>
<keyword evidence="2" id="KW-1133">Transmembrane helix</keyword>
<gene>
    <name evidence="4" type="ORF">EVOR1521_LOCUS7025</name>
</gene>
<dbReference type="Proteomes" id="UP001178507">
    <property type="component" value="Unassembled WGS sequence"/>
</dbReference>
<feature type="transmembrane region" description="Helical" evidence="2">
    <location>
        <begin position="52"/>
        <end position="70"/>
    </location>
</feature>
<protein>
    <recommendedName>
        <fullName evidence="3">GPR180/TMEM145 transmembrane domain-containing protein</fullName>
    </recommendedName>
</protein>
<dbReference type="GO" id="GO:0007186">
    <property type="term" value="P:G protein-coupled receptor signaling pathway"/>
    <property type="evidence" value="ECO:0007669"/>
    <property type="project" value="InterPro"/>
</dbReference>
<evidence type="ECO:0000259" key="3">
    <source>
        <dbReference type="Pfam" id="PF10192"/>
    </source>
</evidence>
<keyword evidence="5" id="KW-1185">Reference proteome</keyword>
<feature type="compositionally biased region" description="Low complexity" evidence="1">
    <location>
        <begin position="149"/>
        <end position="163"/>
    </location>
</feature>
<evidence type="ECO:0000256" key="2">
    <source>
        <dbReference type="SAM" id="Phobius"/>
    </source>
</evidence>